<protein>
    <submittedName>
        <fullName evidence="6">ATP-grasp domain-containing protein</fullName>
    </submittedName>
</protein>
<dbReference type="InterPro" id="IPR011761">
    <property type="entry name" value="ATP-grasp"/>
</dbReference>
<reference evidence="6 7" key="1">
    <citation type="submission" date="2019-12" db="EMBL/GenBank/DDBJ databases">
        <title>Whole genome sequencing of endophytic Actinobacterium Micromonospora sp. MPMI6T.</title>
        <authorList>
            <person name="Evv R."/>
            <person name="Podile A.R."/>
        </authorList>
    </citation>
    <scope>NUCLEOTIDE SEQUENCE [LARGE SCALE GENOMIC DNA]</scope>
    <source>
        <strain evidence="6 7">MPMI6</strain>
    </source>
</reference>
<keyword evidence="2 4" id="KW-0547">Nucleotide-binding</keyword>
<feature type="domain" description="ATP-grasp" evidence="5">
    <location>
        <begin position="107"/>
        <end position="310"/>
    </location>
</feature>
<dbReference type="PANTHER" id="PTHR43585:SF2">
    <property type="entry name" value="ATP-GRASP ENZYME FSQD"/>
    <property type="match status" value="1"/>
</dbReference>
<dbReference type="InterPro" id="IPR052032">
    <property type="entry name" value="ATP-dep_AA_Ligase"/>
</dbReference>
<evidence type="ECO:0000256" key="1">
    <source>
        <dbReference type="ARBA" id="ARBA00022598"/>
    </source>
</evidence>
<dbReference type="Pfam" id="PF13535">
    <property type="entry name" value="ATP-grasp_4"/>
    <property type="match status" value="1"/>
</dbReference>
<evidence type="ECO:0000256" key="3">
    <source>
        <dbReference type="ARBA" id="ARBA00022840"/>
    </source>
</evidence>
<proteinExistence type="predicted"/>
<evidence type="ECO:0000313" key="6">
    <source>
        <dbReference type="EMBL" id="MBO4210566.1"/>
    </source>
</evidence>
<sequence length="422" mass="47189">MRARFVSLVDHIQAMLDLAIDIHVVTVDSEPVGQDPRFASVRQLPVDTSHEQFVETCVQVAQERGASAVFTFLEIDIEIAEAANARLGNKWGSVAAARICRDKMRQRMFLREHGIPSVWFHPVGDIEAAVTAAKEQGFPLIVKPTRAAASEYVELVHDETRLRAALAGIQDMIARKRGFYYDSEADNWALLEEYLPGQEVTLDGVVLDGRFVLGGVHNKRESSGPFFEEDFYTLPFSNPEREDELVGIATQIVDHLDIQLCLFNAELREGADGRYRLVEFSIRGSGGHPYRHIKDVYSIDLVRMYLRAACGEPVEEILAQENQRSEPRMTVCAKVVYANGLVVRNSVGEAIHSPYFRVYFPVARPGTNVVADERGIEFTGLLSVWMPWEPGQDPARVHRVAEELAGKLDVEIVSDTPEARVG</sequence>
<keyword evidence="3 4" id="KW-0067">ATP-binding</keyword>
<dbReference type="Proteomes" id="UP000823521">
    <property type="component" value="Unassembled WGS sequence"/>
</dbReference>
<evidence type="ECO:0000256" key="4">
    <source>
        <dbReference type="PROSITE-ProRule" id="PRU00409"/>
    </source>
</evidence>
<keyword evidence="1" id="KW-0436">Ligase</keyword>
<comment type="caution">
    <text evidence="6">The sequence shown here is derived from an EMBL/GenBank/DDBJ whole genome shotgun (WGS) entry which is preliminary data.</text>
</comment>
<evidence type="ECO:0000256" key="2">
    <source>
        <dbReference type="ARBA" id="ARBA00022741"/>
    </source>
</evidence>
<dbReference type="SUPFAM" id="SSF56059">
    <property type="entry name" value="Glutathione synthetase ATP-binding domain-like"/>
    <property type="match status" value="1"/>
</dbReference>
<gene>
    <name evidence="6" type="ORF">GSF22_31920</name>
</gene>
<dbReference type="Gene3D" id="3.30.470.20">
    <property type="entry name" value="ATP-grasp fold, B domain"/>
    <property type="match status" value="1"/>
</dbReference>
<accession>A0ABS3W1F5</accession>
<evidence type="ECO:0000313" key="7">
    <source>
        <dbReference type="Proteomes" id="UP000823521"/>
    </source>
</evidence>
<keyword evidence="7" id="KW-1185">Reference proteome</keyword>
<dbReference type="EMBL" id="WVUH01000519">
    <property type="protein sequence ID" value="MBO4210566.1"/>
    <property type="molecule type" value="Genomic_DNA"/>
</dbReference>
<evidence type="ECO:0000259" key="5">
    <source>
        <dbReference type="PROSITE" id="PS50975"/>
    </source>
</evidence>
<name>A0ABS3W1F5_MICEH</name>
<dbReference type="PROSITE" id="PS50975">
    <property type="entry name" value="ATP_GRASP"/>
    <property type="match status" value="1"/>
</dbReference>
<organism evidence="6 7">
    <name type="scientific">Micromonospora echinofusca</name>
    <dbReference type="NCBI Taxonomy" id="47858"/>
    <lineage>
        <taxon>Bacteria</taxon>
        <taxon>Bacillati</taxon>
        <taxon>Actinomycetota</taxon>
        <taxon>Actinomycetes</taxon>
        <taxon>Micromonosporales</taxon>
        <taxon>Micromonosporaceae</taxon>
        <taxon>Micromonospora</taxon>
    </lineage>
</organism>
<dbReference type="PANTHER" id="PTHR43585">
    <property type="entry name" value="FUMIPYRROLE BIOSYNTHESIS PROTEIN C"/>
    <property type="match status" value="1"/>
</dbReference>